<dbReference type="InterPro" id="IPR012341">
    <property type="entry name" value="6hp_glycosidase-like_sf"/>
</dbReference>
<evidence type="ECO:0000256" key="3">
    <source>
        <dbReference type="ARBA" id="ARBA00007658"/>
    </source>
</evidence>
<feature type="active site" description="Proton donor" evidence="6">
    <location>
        <position position="460"/>
    </location>
</feature>
<dbReference type="AlphaFoldDB" id="A0A0D1Z1R4"/>
<keyword evidence="13" id="KW-1185">Reference proteome</keyword>
<comment type="similarity">
    <text evidence="3 9">Belongs to the glycosyl hydrolase 47 family.</text>
</comment>
<name>A0A0D1Z1R4_9PEZI</name>
<evidence type="ECO:0000256" key="6">
    <source>
        <dbReference type="PIRSR" id="PIRSR601382-1"/>
    </source>
</evidence>
<dbReference type="GO" id="GO:0005783">
    <property type="term" value="C:endoplasmic reticulum"/>
    <property type="evidence" value="ECO:0007669"/>
    <property type="project" value="TreeGrafter"/>
</dbReference>
<dbReference type="InterPro" id="IPR050749">
    <property type="entry name" value="Glycosyl_Hydrolase_47"/>
</dbReference>
<sequence>MMAPRRRGLLLLAGLTVVLLLLHFQGQKFHSLAAQNTHAQSRANTRTVPEPPQAVVANDAASGRLSEQQDSSRNTERRPWEYYREQYPVENFVYPPNGRPGMLPKVQYDFPAETEDQIQTRLKRRAAVTKAFERCWSSYKKYAWMRDELMPLSGKGNDWYGGWAATLIDSLDTLWIMGMKSEFEEAVAAVTNVDFSAGTGTIEIVNVFETNIRHLGGLIGAYDLSGDKRLLEKAVELGHMLYAAFDTPNRMPITRWNVKARLRGRPQRADEAVLAAEIGSFGLEFTRLSQLTGNPKWFDAANRIATKLHEAQSETYVPGMFPLVFNARNMTFDKRGVFKLGAMIDSLYEYFPKVYALLGGSSSMMRDLYDSAARPAIKHTLFKPYTPNNADILIPGEIYVDEDGKFYPRLNGEHLGCYTGAMFALGGKLTDNEHHVEVGEKLTHGCVWLYQHSPLGLMPETFSMQPCPPSSSCAWSEEKWKEAVMRENEIPFGGEILDREIKRMALPKGFTAVRDKRYVLRPEAIESVFVLYRITGDRKLLDAAWYMFSAIERFTKTGKGNAGLDDVLVSRDPPKQDRMESFWMAETLKYFYLIFSEPDLISLDEYVLNTEAHPFRRPT</sequence>
<comment type="cofactor">
    <cofactor evidence="1 7">
        <name>Ca(2+)</name>
        <dbReference type="ChEBI" id="CHEBI:29108"/>
    </cofactor>
</comment>
<dbReference type="GO" id="GO:0005509">
    <property type="term" value="F:calcium ion binding"/>
    <property type="evidence" value="ECO:0007669"/>
    <property type="project" value="InterPro"/>
</dbReference>
<dbReference type="UniPathway" id="UPA00378"/>
<comment type="pathway">
    <text evidence="2">Protein modification; protein glycosylation.</text>
</comment>
<dbReference type="GeneID" id="27310516"/>
<dbReference type="RefSeq" id="XP_016216736.1">
    <property type="nucleotide sequence ID" value="XM_016355600.1"/>
</dbReference>
<evidence type="ECO:0000256" key="2">
    <source>
        <dbReference type="ARBA" id="ARBA00004922"/>
    </source>
</evidence>
<dbReference type="GO" id="GO:0016020">
    <property type="term" value="C:membrane"/>
    <property type="evidence" value="ECO:0007669"/>
    <property type="project" value="InterPro"/>
</dbReference>
<feature type="active site" description="Proton donor" evidence="6">
    <location>
        <position position="209"/>
    </location>
</feature>
<dbReference type="Proteomes" id="UP000053259">
    <property type="component" value="Unassembled WGS sequence"/>
</dbReference>
<keyword evidence="11" id="KW-0732">Signal</keyword>
<dbReference type="FunFam" id="1.50.10.10:FF:000037">
    <property type="entry name" value="alpha-1,2-Mannosidase"/>
    <property type="match status" value="1"/>
</dbReference>
<dbReference type="EMBL" id="KN847534">
    <property type="protein sequence ID" value="KIW06867.1"/>
    <property type="molecule type" value="Genomic_DNA"/>
</dbReference>
<proteinExistence type="inferred from homology"/>
<evidence type="ECO:0000313" key="13">
    <source>
        <dbReference type="Proteomes" id="UP000053259"/>
    </source>
</evidence>
<keyword evidence="4 9" id="KW-0378">Hydrolase</keyword>
<dbReference type="SUPFAM" id="SSF48225">
    <property type="entry name" value="Seven-hairpin glycosidases"/>
    <property type="match status" value="1"/>
</dbReference>
<dbReference type="VEuPathDB" id="FungiDB:PV09_02543"/>
<feature type="binding site" evidence="7">
    <location>
        <position position="610"/>
    </location>
    <ligand>
        <name>Ca(2+)</name>
        <dbReference type="ChEBI" id="CHEBI:29108"/>
    </ligand>
</feature>
<keyword evidence="5 8" id="KW-1015">Disulfide bond</keyword>
<evidence type="ECO:0000256" key="7">
    <source>
        <dbReference type="PIRSR" id="PIRSR601382-2"/>
    </source>
</evidence>
<dbReference type="InterPro" id="IPR001382">
    <property type="entry name" value="Glyco_hydro_47"/>
</dbReference>
<feature type="active site" evidence="6">
    <location>
        <position position="523"/>
    </location>
</feature>
<reference evidence="12 13" key="1">
    <citation type="submission" date="2015-01" db="EMBL/GenBank/DDBJ databases">
        <title>The Genome Sequence of Ochroconis gallopava CBS43764.</title>
        <authorList>
            <consortium name="The Broad Institute Genomics Platform"/>
            <person name="Cuomo C."/>
            <person name="de Hoog S."/>
            <person name="Gorbushina A."/>
            <person name="Stielow B."/>
            <person name="Teixiera M."/>
            <person name="Abouelleil A."/>
            <person name="Chapman S.B."/>
            <person name="Priest M."/>
            <person name="Young S.K."/>
            <person name="Wortman J."/>
            <person name="Nusbaum C."/>
            <person name="Birren B."/>
        </authorList>
    </citation>
    <scope>NUCLEOTIDE SEQUENCE [LARGE SCALE GENOMIC DNA]</scope>
    <source>
        <strain evidence="12 13">CBS 43764</strain>
    </source>
</reference>
<dbReference type="OrthoDB" id="8118055at2759"/>
<keyword evidence="9" id="KW-0326">Glycosidase</keyword>
<dbReference type="PANTHER" id="PTHR11742:SF89">
    <property type="entry name" value="ALPHA-1,2-MANNOSIDASE"/>
    <property type="match status" value="1"/>
</dbReference>
<protein>
    <recommendedName>
        <fullName evidence="9">alpha-1,2-Mannosidase</fullName>
        <ecNumber evidence="9">3.2.1.-</ecNumber>
    </recommendedName>
</protein>
<dbReference type="InParanoid" id="A0A0D1Z1R4"/>
<dbReference type="HOGENOM" id="CLU_003818_0_0_1"/>
<organism evidence="12 13">
    <name type="scientific">Verruconis gallopava</name>
    <dbReference type="NCBI Taxonomy" id="253628"/>
    <lineage>
        <taxon>Eukaryota</taxon>
        <taxon>Fungi</taxon>
        <taxon>Dikarya</taxon>
        <taxon>Ascomycota</taxon>
        <taxon>Pezizomycotina</taxon>
        <taxon>Dothideomycetes</taxon>
        <taxon>Pleosporomycetidae</taxon>
        <taxon>Venturiales</taxon>
        <taxon>Sympoventuriaceae</taxon>
        <taxon>Verruconis</taxon>
    </lineage>
</organism>
<feature type="active site" evidence="6">
    <location>
        <position position="345"/>
    </location>
</feature>
<evidence type="ECO:0000256" key="10">
    <source>
        <dbReference type="SAM" id="MobiDB-lite"/>
    </source>
</evidence>
<keyword evidence="7" id="KW-0106">Calcium</keyword>
<dbReference type="GO" id="GO:0036503">
    <property type="term" value="P:ERAD pathway"/>
    <property type="evidence" value="ECO:0007669"/>
    <property type="project" value="UniProtKB-ARBA"/>
</dbReference>
<dbReference type="GO" id="GO:0004571">
    <property type="term" value="F:mannosyl-oligosaccharide 1,2-alpha-mannosidase activity"/>
    <property type="evidence" value="ECO:0007669"/>
    <property type="project" value="InterPro"/>
</dbReference>
<dbReference type="STRING" id="253628.A0A0D1Z1R4"/>
<evidence type="ECO:0000313" key="12">
    <source>
        <dbReference type="EMBL" id="KIW06867.1"/>
    </source>
</evidence>
<dbReference type="GO" id="GO:0005975">
    <property type="term" value="P:carbohydrate metabolic process"/>
    <property type="evidence" value="ECO:0007669"/>
    <property type="project" value="InterPro"/>
</dbReference>
<keyword evidence="7" id="KW-0479">Metal-binding</keyword>
<dbReference type="Pfam" id="PF01532">
    <property type="entry name" value="Glyco_hydro_47"/>
    <property type="match status" value="1"/>
</dbReference>
<dbReference type="Gene3D" id="1.50.10.10">
    <property type="match status" value="1"/>
</dbReference>
<dbReference type="PANTHER" id="PTHR11742">
    <property type="entry name" value="MANNOSYL-OLIGOSACCHARIDE ALPHA-1,2-MANNOSIDASE-RELATED"/>
    <property type="match status" value="1"/>
</dbReference>
<evidence type="ECO:0000256" key="5">
    <source>
        <dbReference type="ARBA" id="ARBA00023157"/>
    </source>
</evidence>
<feature type="disulfide bond" evidence="8">
    <location>
        <begin position="417"/>
        <end position="446"/>
    </location>
</feature>
<evidence type="ECO:0000256" key="1">
    <source>
        <dbReference type="ARBA" id="ARBA00001913"/>
    </source>
</evidence>
<evidence type="ECO:0000256" key="11">
    <source>
        <dbReference type="SAM" id="SignalP"/>
    </source>
</evidence>
<feature type="chain" id="PRO_5002237402" description="alpha-1,2-Mannosidase" evidence="11">
    <location>
        <begin position="27"/>
        <end position="619"/>
    </location>
</feature>
<evidence type="ECO:0000256" key="8">
    <source>
        <dbReference type="PIRSR" id="PIRSR601382-3"/>
    </source>
</evidence>
<dbReference type="PRINTS" id="PR00747">
    <property type="entry name" value="GLYHDRLASE47"/>
</dbReference>
<feature type="region of interest" description="Disordered" evidence="10">
    <location>
        <begin position="40"/>
        <end position="77"/>
    </location>
</feature>
<evidence type="ECO:0000256" key="9">
    <source>
        <dbReference type="RuleBase" id="RU361193"/>
    </source>
</evidence>
<feature type="signal peptide" evidence="11">
    <location>
        <begin position="1"/>
        <end position="26"/>
    </location>
</feature>
<gene>
    <name evidence="12" type="ORF">PV09_02543</name>
</gene>
<dbReference type="EC" id="3.2.1.-" evidence="9"/>
<evidence type="ECO:0000256" key="4">
    <source>
        <dbReference type="ARBA" id="ARBA00022801"/>
    </source>
</evidence>
<accession>A0A0D1Z1R4</accession>
<dbReference type="InterPro" id="IPR036026">
    <property type="entry name" value="Seven-hairpin_glycosidases"/>
</dbReference>